<feature type="transmembrane region" description="Helical" evidence="6">
    <location>
        <begin position="167"/>
        <end position="189"/>
    </location>
</feature>
<evidence type="ECO:0000256" key="6">
    <source>
        <dbReference type="SAM" id="Phobius"/>
    </source>
</evidence>
<proteinExistence type="predicted"/>
<dbReference type="GO" id="GO:0022857">
    <property type="term" value="F:transmembrane transporter activity"/>
    <property type="evidence" value="ECO:0007669"/>
    <property type="project" value="InterPro"/>
</dbReference>
<keyword evidence="5 6" id="KW-0472">Membrane</keyword>
<dbReference type="InterPro" id="IPR011701">
    <property type="entry name" value="MFS"/>
</dbReference>
<dbReference type="PANTHER" id="PTHR42718:SF9">
    <property type="entry name" value="MAJOR FACILITATOR SUPERFAMILY MULTIDRUG TRANSPORTER MFSC"/>
    <property type="match status" value="1"/>
</dbReference>
<feature type="non-terminal residue" evidence="8">
    <location>
        <position position="1"/>
    </location>
</feature>
<feature type="transmembrane region" description="Helical" evidence="6">
    <location>
        <begin position="276"/>
        <end position="296"/>
    </location>
</feature>
<dbReference type="InterPro" id="IPR036259">
    <property type="entry name" value="MFS_trans_sf"/>
</dbReference>
<comment type="caution">
    <text evidence="8">The sequence shown here is derived from an EMBL/GenBank/DDBJ whole genome shotgun (WGS) entry which is preliminary data.</text>
</comment>
<evidence type="ECO:0000313" key="8">
    <source>
        <dbReference type="EMBL" id="KKK52321.1"/>
    </source>
</evidence>
<evidence type="ECO:0000256" key="4">
    <source>
        <dbReference type="ARBA" id="ARBA00022989"/>
    </source>
</evidence>
<sequence length="344" mass="36969">GNLGDRFSSKKVFQLGIGLFTLGSLLCGLSPTLEILVISRIFQAFGASGLFANGIAIITRFTDRKNRGLAIGFNSLIVSGALTVGPAVGGILTQFFGWQSIFFMNIPIGIVGFVWVQKVIPSTPPLNNYPSNETSQYKIDILGIILLPVTLFALTAGFAVLNNKNTLEILPIAILLFLLSFIAFIVLIYVEKRAPNPNIDLSLFKNRRFTAGIISAILAFTGLQIILYQMPFFLQDRETMNLTQSETGLIIIAVPLVMAIAGPLAGRLSDKYDAKYLSSGGIIGIAMVLLVFTLVLSKSIDIFVLILLMLLFGLTIGFFSAPNGNSVMSASPRNKLGLAGGILG</sequence>
<dbReference type="InterPro" id="IPR020846">
    <property type="entry name" value="MFS_dom"/>
</dbReference>
<comment type="subcellular location">
    <subcellularLocation>
        <location evidence="1">Membrane</location>
        <topology evidence="1">Multi-pass membrane protein</topology>
    </subcellularLocation>
</comment>
<feature type="transmembrane region" description="Helical" evidence="6">
    <location>
        <begin position="302"/>
        <end position="321"/>
    </location>
</feature>
<protein>
    <recommendedName>
        <fullName evidence="7">Major facilitator superfamily (MFS) profile domain-containing protein</fullName>
    </recommendedName>
</protein>
<dbReference type="AlphaFoldDB" id="A0A0F8YWC7"/>
<keyword evidence="3 6" id="KW-0812">Transmembrane</keyword>
<organism evidence="8">
    <name type="scientific">marine sediment metagenome</name>
    <dbReference type="NCBI Taxonomy" id="412755"/>
    <lineage>
        <taxon>unclassified sequences</taxon>
        <taxon>metagenomes</taxon>
        <taxon>ecological metagenomes</taxon>
    </lineage>
</organism>
<evidence type="ECO:0000256" key="1">
    <source>
        <dbReference type="ARBA" id="ARBA00004141"/>
    </source>
</evidence>
<feature type="transmembrane region" description="Helical" evidence="6">
    <location>
        <begin position="247"/>
        <end position="264"/>
    </location>
</feature>
<feature type="transmembrane region" description="Helical" evidence="6">
    <location>
        <begin position="137"/>
        <end position="161"/>
    </location>
</feature>
<keyword evidence="2" id="KW-0813">Transport</keyword>
<gene>
    <name evidence="8" type="ORF">LCGC14_3106090</name>
</gene>
<evidence type="ECO:0000259" key="7">
    <source>
        <dbReference type="PROSITE" id="PS50850"/>
    </source>
</evidence>
<dbReference type="PROSITE" id="PS50850">
    <property type="entry name" value="MFS"/>
    <property type="match status" value="1"/>
</dbReference>
<dbReference type="SUPFAM" id="SSF103473">
    <property type="entry name" value="MFS general substrate transporter"/>
    <property type="match status" value="1"/>
</dbReference>
<evidence type="ECO:0000256" key="5">
    <source>
        <dbReference type="ARBA" id="ARBA00023136"/>
    </source>
</evidence>
<accession>A0A0F8YWC7</accession>
<dbReference type="PANTHER" id="PTHR42718">
    <property type="entry name" value="MAJOR FACILITATOR SUPERFAMILY MULTIDRUG TRANSPORTER MFSC"/>
    <property type="match status" value="1"/>
</dbReference>
<feature type="non-terminal residue" evidence="8">
    <location>
        <position position="344"/>
    </location>
</feature>
<feature type="transmembrane region" description="Helical" evidence="6">
    <location>
        <begin position="95"/>
        <end position="116"/>
    </location>
</feature>
<dbReference type="CDD" id="cd17321">
    <property type="entry name" value="MFS_MMR_MDR_like"/>
    <property type="match status" value="1"/>
</dbReference>
<name>A0A0F8YWC7_9ZZZZ</name>
<dbReference type="Gene3D" id="1.20.1720.10">
    <property type="entry name" value="Multidrug resistance protein D"/>
    <property type="match status" value="1"/>
</dbReference>
<feature type="domain" description="Major facilitator superfamily (MFS) profile" evidence="7">
    <location>
        <begin position="1"/>
        <end position="344"/>
    </location>
</feature>
<keyword evidence="4 6" id="KW-1133">Transmembrane helix</keyword>
<feature type="transmembrane region" description="Helical" evidence="6">
    <location>
        <begin position="69"/>
        <end position="89"/>
    </location>
</feature>
<dbReference type="GO" id="GO:0016020">
    <property type="term" value="C:membrane"/>
    <property type="evidence" value="ECO:0007669"/>
    <property type="project" value="UniProtKB-SubCell"/>
</dbReference>
<evidence type="ECO:0000256" key="2">
    <source>
        <dbReference type="ARBA" id="ARBA00022448"/>
    </source>
</evidence>
<reference evidence="8" key="1">
    <citation type="journal article" date="2015" name="Nature">
        <title>Complex archaea that bridge the gap between prokaryotes and eukaryotes.</title>
        <authorList>
            <person name="Spang A."/>
            <person name="Saw J.H."/>
            <person name="Jorgensen S.L."/>
            <person name="Zaremba-Niedzwiedzka K."/>
            <person name="Martijn J."/>
            <person name="Lind A.E."/>
            <person name="van Eijk R."/>
            <person name="Schleper C."/>
            <person name="Guy L."/>
            <person name="Ettema T.J."/>
        </authorList>
    </citation>
    <scope>NUCLEOTIDE SEQUENCE</scope>
</reference>
<evidence type="ECO:0000256" key="3">
    <source>
        <dbReference type="ARBA" id="ARBA00022692"/>
    </source>
</evidence>
<feature type="transmembrane region" description="Helical" evidence="6">
    <location>
        <begin position="209"/>
        <end position="227"/>
    </location>
</feature>
<dbReference type="EMBL" id="LAZR01067079">
    <property type="protein sequence ID" value="KKK52321.1"/>
    <property type="molecule type" value="Genomic_DNA"/>
</dbReference>
<dbReference type="Gene3D" id="1.20.1250.20">
    <property type="entry name" value="MFS general substrate transporter like domains"/>
    <property type="match status" value="1"/>
</dbReference>
<feature type="transmembrane region" description="Helical" evidence="6">
    <location>
        <begin position="12"/>
        <end position="31"/>
    </location>
</feature>
<dbReference type="Pfam" id="PF07690">
    <property type="entry name" value="MFS_1"/>
    <property type="match status" value="1"/>
</dbReference>